<keyword evidence="7" id="KW-0235">DNA replication</keyword>
<sequence length="1204" mass="134898">MDEFVHLHVHSEYSLLDGATRIKQAARQARESGMNALALTDHGCMFGAVEFYKTCHQEGIKPILGCEVYVAPRSMTDRIPKLDDQLYHLVLLAENQEGYKNLLKLVSLGYTEGFYYKPRVDKQTLARYHKGLIALSGCVAGEVAQRILSGQSQQARQAARDYVDIFGPNNYFLELQDHGFQEQKTVNRELLRIAGDMQLPLVATNDVHYLKREHAYIQDVLLCIQTGKSVNTPGRMKFASQEMYLKNPHEMNLVFGEIPEALTNTVRIAERCHVELEFGKLHLPYFTVPEGYTPASYLRELCEAGAVKRYGHCSGPVKERLDYELKVIGQMGYDEYFLIVWDFIKFARERGIGVGPGRGSAAGSIVSYVLGITSLDPLRYGLLFERFLNPERISMPDIDVDFDFERRGEVIEYIVQKYGTDRVAQIITFGTMAARAAIRDVGRALDMSYGEVDRVAKLVPGELNMTIAKALASSPELKAAYDHDPEVKRLVDTAAELEGMPRHASTHAAGVVISRDPLVEYLPLHKAADGLVTTQFPMGTVEELGLLKMDLLGLRNLTVINEAVNLIKQTRGRALDMNAIALDDQITYNMLARGEGVGVFQLESSGMRNILKELKPSAFEDIVALVALYRPGPLGSGMVEDFIQRKHGLTKPDYFHPDLEPILKETYGVILYQEQVMMIARVMAGYTLGQADALRKAMGKKIPEIMAMHRQWFIHGTTVDEKGKPLKSPIPGAVARGYDVALAEKMFDLMEYFAGYGFNKSHSAAYALVSYQTAYLKANYGVEYMAALLTSVRDNTDKVVIYIEECRRMGIQVLPPDINQSRENFTVVNGAIRFGLAAVKNVGLGAVQEIIRAREKDGDFTSFTDFCSRLDTRVVNRRVLESLIKAGALDQFGHRAQLLKGLDDGLELAARVQRDRNQGQVSLFDLMTDKAEEAMEIPLPDVQPLTIREQLQLEKETLGLYISGHPLAEFNWLTEALEARRIVELLEAMDGQPVLVVGNIVTIKRITSRKGDLMAFATVEDLTGNCEVVIFPDVYRRYAKLLDRGLPLLIRGKINHSGEEAKVLAEEIWLLEEISKKLWLKVNCEDATLMKELEKVLAKYPGNTPVFLFNPTKRQVVPLEQVLWVNPVPELRNDLAQLIDWDDIKLRCGINKVDLMPQASMAPVTTPAPLQRKSKVEGSQKPAINGDRSFDPDNYPLPASLLEL</sequence>
<feature type="domain" description="Polymerase/histidinol phosphatase N-terminal" evidence="12">
    <location>
        <begin position="5"/>
        <end position="72"/>
    </location>
</feature>
<dbReference type="SMART" id="SM00481">
    <property type="entry name" value="POLIIIAc"/>
    <property type="match status" value="1"/>
</dbReference>
<dbReference type="InterPro" id="IPR040982">
    <property type="entry name" value="DNA_pol3_finger"/>
</dbReference>
<keyword evidence="8" id="KW-0239">DNA-directed DNA polymerase</keyword>
<evidence type="ECO:0000256" key="1">
    <source>
        <dbReference type="ARBA" id="ARBA00004496"/>
    </source>
</evidence>
<dbReference type="Gene3D" id="1.10.150.870">
    <property type="match status" value="1"/>
</dbReference>
<accession>F6B7J7</accession>
<dbReference type="Pfam" id="PF14579">
    <property type="entry name" value="HHH_6"/>
    <property type="match status" value="1"/>
</dbReference>
<feature type="region of interest" description="Disordered" evidence="11">
    <location>
        <begin position="1163"/>
        <end position="1204"/>
    </location>
</feature>
<evidence type="ECO:0000259" key="12">
    <source>
        <dbReference type="SMART" id="SM00481"/>
    </source>
</evidence>
<dbReference type="InterPro" id="IPR041931">
    <property type="entry name" value="DNA_pol3_alpha_thumb_dom"/>
</dbReference>
<evidence type="ECO:0000313" key="14">
    <source>
        <dbReference type="Proteomes" id="UP000009226"/>
    </source>
</evidence>
<dbReference type="InterPro" id="IPR011708">
    <property type="entry name" value="DNA_pol3_alpha_NTPase_dom"/>
</dbReference>
<comment type="function">
    <text evidence="9">DNA polymerase III is a complex, multichain enzyme responsible for most of the replicative synthesis in bacteria. This DNA polymerase also exhibits 3' to 5' exonuclease activity. The alpha chain is the DNA polymerase.</text>
</comment>
<dbReference type="NCBIfam" id="NF004226">
    <property type="entry name" value="PRK05673.1"/>
    <property type="match status" value="1"/>
</dbReference>
<dbReference type="InterPro" id="IPR016195">
    <property type="entry name" value="Pol/histidinol_Pase-like"/>
</dbReference>
<dbReference type="Pfam" id="PF07733">
    <property type="entry name" value="DNA_pol3_alpha"/>
    <property type="match status" value="1"/>
</dbReference>
<dbReference type="GO" id="GO:0003887">
    <property type="term" value="F:DNA-directed DNA polymerase activity"/>
    <property type="evidence" value="ECO:0007669"/>
    <property type="project" value="UniProtKB-KW"/>
</dbReference>
<evidence type="ECO:0000256" key="9">
    <source>
        <dbReference type="ARBA" id="ARBA00025611"/>
    </source>
</evidence>
<gene>
    <name evidence="13" type="ordered locus">Desca_1703</name>
</gene>
<evidence type="ECO:0000256" key="3">
    <source>
        <dbReference type="ARBA" id="ARBA00012417"/>
    </source>
</evidence>
<dbReference type="EMBL" id="CP002736">
    <property type="protein sequence ID" value="AEF94551.1"/>
    <property type="molecule type" value="Genomic_DNA"/>
</dbReference>
<comment type="similarity">
    <text evidence="2">Belongs to the DNA polymerase type-C family. DnaE subfamily.</text>
</comment>
<evidence type="ECO:0000256" key="8">
    <source>
        <dbReference type="ARBA" id="ARBA00022932"/>
    </source>
</evidence>
<keyword evidence="5 13" id="KW-0808">Transferase</keyword>
<dbReference type="PANTHER" id="PTHR32294:SF0">
    <property type="entry name" value="DNA POLYMERASE III SUBUNIT ALPHA"/>
    <property type="match status" value="1"/>
</dbReference>
<dbReference type="GO" id="GO:0008408">
    <property type="term" value="F:3'-5' exonuclease activity"/>
    <property type="evidence" value="ECO:0007669"/>
    <property type="project" value="InterPro"/>
</dbReference>
<evidence type="ECO:0000256" key="4">
    <source>
        <dbReference type="ARBA" id="ARBA00019114"/>
    </source>
</evidence>
<organism evidence="13 14">
    <name type="scientific">Desulfotomaculum nigrificans (strain DSM 14880 / VKM B-2319 / CO-1-SRB)</name>
    <name type="common">Desulfotomaculum carboxydivorans</name>
    <dbReference type="NCBI Taxonomy" id="868595"/>
    <lineage>
        <taxon>Bacteria</taxon>
        <taxon>Bacillati</taxon>
        <taxon>Bacillota</taxon>
        <taxon>Clostridia</taxon>
        <taxon>Eubacteriales</taxon>
        <taxon>Desulfotomaculaceae</taxon>
        <taxon>Desulfotomaculum</taxon>
    </lineage>
</organism>
<dbReference type="NCBIfam" id="TIGR00594">
    <property type="entry name" value="polc"/>
    <property type="match status" value="1"/>
</dbReference>
<protein>
    <recommendedName>
        <fullName evidence="4">DNA polymerase III subunit alpha</fullName>
        <ecNumber evidence="3">2.7.7.7</ecNumber>
    </recommendedName>
</protein>
<evidence type="ECO:0000256" key="6">
    <source>
        <dbReference type="ARBA" id="ARBA00022695"/>
    </source>
</evidence>
<dbReference type="Gene3D" id="3.20.20.140">
    <property type="entry name" value="Metal-dependent hydrolases"/>
    <property type="match status" value="1"/>
</dbReference>
<dbReference type="CDD" id="cd04485">
    <property type="entry name" value="DnaE_OBF"/>
    <property type="match status" value="1"/>
</dbReference>
<dbReference type="eggNOG" id="COG0587">
    <property type="taxonomic scope" value="Bacteria"/>
</dbReference>
<comment type="catalytic activity">
    <reaction evidence="10">
        <text>DNA(n) + a 2'-deoxyribonucleoside 5'-triphosphate = DNA(n+1) + diphosphate</text>
        <dbReference type="Rhea" id="RHEA:22508"/>
        <dbReference type="Rhea" id="RHEA-COMP:17339"/>
        <dbReference type="Rhea" id="RHEA-COMP:17340"/>
        <dbReference type="ChEBI" id="CHEBI:33019"/>
        <dbReference type="ChEBI" id="CHEBI:61560"/>
        <dbReference type="ChEBI" id="CHEBI:173112"/>
        <dbReference type="EC" id="2.7.7.7"/>
    </reaction>
</comment>
<dbReference type="Gene3D" id="1.10.10.1600">
    <property type="entry name" value="Bacterial DNA polymerase III alpha subunit, thumb domain"/>
    <property type="match status" value="1"/>
</dbReference>
<keyword evidence="14" id="KW-1185">Reference proteome</keyword>
<dbReference type="Gene3D" id="2.40.50.140">
    <property type="entry name" value="Nucleic acid-binding proteins"/>
    <property type="match status" value="1"/>
</dbReference>
<proteinExistence type="inferred from homology"/>
<comment type="subcellular location">
    <subcellularLocation>
        <location evidence="1">Cytoplasm</location>
    </subcellularLocation>
</comment>
<dbReference type="AlphaFoldDB" id="F6B7J7"/>
<dbReference type="InterPro" id="IPR003141">
    <property type="entry name" value="Pol/His_phosphatase_N"/>
</dbReference>
<dbReference type="InterPro" id="IPR029460">
    <property type="entry name" value="DNAPol_HHH"/>
</dbReference>
<dbReference type="STRING" id="868595.Desca_1703"/>
<dbReference type="CDD" id="cd12113">
    <property type="entry name" value="PHP_PolIIIA_DnaE3"/>
    <property type="match status" value="1"/>
</dbReference>
<dbReference type="Pfam" id="PF17657">
    <property type="entry name" value="DNA_pol3_finger"/>
    <property type="match status" value="1"/>
</dbReference>
<dbReference type="KEGG" id="dca:Desca_1703"/>
<dbReference type="InterPro" id="IPR004013">
    <property type="entry name" value="PHP_dom"/>
</dbReference>
<dbReference type="GO" id="GO:0006260">
    <property type="term" value="P:DNA replication"/>
    <property type="evidence" value="ECO:0007669"/>
    <property type="project" value="UniProtKB-KW"/>
</dbReference>
<reference evidence="13" key="1">
    <citation type="submission" date="2011-05" db="EMBL/GenBank/DDBJ databases">
        <title>Complete sequence of Desulfotomaculum carboxydivorans CO-1-SRB.</title>
        <authorList>
            <consortium name="US DOE Joint Genome Institute"/>
            <person name="Lucas S."/>
            <person name="Han J."/>
            <person name="Lapidus A."/>
            <person name="Cheng J.-F."/>
            <person name="Goodwin L."/>
            <person name="Pitluck S."/>
            <person name="Peters L."/>
            <person name="Mikhailova N."/>
            <person name="Lu M."/>
            <person name="Han C."/>
            <person name="Tapia R."/>
            <person name="Land M."/>
            <person name="Hauser L."/>
            <person name="Kyrpides N."/>
            <person name="Ivanova N."/>
            <person name="Pagani I."/>
            <person name="Stams A."/>
            <person name="Plugge C."/>
            <person name="Muyzer G."/>
            <person name="Kuever J."/>
            <person name="Parshina S."/>
            <person name="Ivanova A."/>
            <person name="Nazina T."/>
            <person name="Woyke T."/>
        </authorList>
    </citation>
    <scope>NUCLEOTIDE SEQUENCE [LARGE SCALE GENOMIC DNA]</scope>
    <source>
        <strain evidence="13">CO-1-SRB</strain>
    </source>
</reference>
<dbReference type="GO" id="GO:0005737">
    <property type="term" value="C:cytoplasm"/>
    <property type="evidence" value="ECO:0007669"/>
    <property type="project" value="UniProtKB-SubCell"/>
</dbReference>
<dbReference type="Proteomes" id="UP000009226">
    <property type="component" value="Chromosome"/>
</dbReference>
<dbReference type="EC" id="2.7.7.7" evidence="3"/>
<evidence type="ECO:0000256" key="5">
    <source>
        <dbReference type="ARBA" id="ARBA00022679"/>
    </source>
</evidence>
<evidence type="ECO:0000256" key="7">
    <source>
        <dbReference type="ARBA" id="ARBA00022705"/>
    </source>
</evidence>
<evidence type="ECO:0000256" key="2">
    <source>
        <dbReference type="ARBA" id="ARBA00009496"/>
    </source>
</evidence>
<keyword evidence="6 13" id="KW-0548">Nucleotidyltransferase</keyword>
<dbReference type="Pfam" id="PF02811">
    <property type="entry name" value="PHP"/>
    <property type="match status" value="1"/>
</dbReference>
<dbReference type="NCBIfam" id="NF005298">
    <property type="entry name" value="PRK06826.1"/>
    <property type="match status" value="1"/>
</dbReference>
<dbReference type="InterPro" id="IPR004365">
    <property type="entry name" value="NA-bd_OB_tRNA"/>
</dbReference>
<dbReference type="Pfam" id="PF01336">
    <property type="entry name" value="tRNA_anti-codon"/>
    <property type="match status" value="1"/>
</dbReference>
<dbReference type="InterPro" id="IPR012340">
    <property type="entry name" value="NA-bd_OB-fold"/>
</dbReference>
<dbReference type="PANTHER" id="PTHR32294">
    <property type="entry name" value="DNA POLYMERASE III SUBUNIT ALPHA"/>
    <property type="match status" value="1"/>
</dbReference>
<evidence type="ECO:0000313" key="13">
    <source>
        <dbReference type="EMBL" id="AEF94551.1"/>
    </source>
</evidence>
<evidence type="ECO:0000256" key="11">
    <source>
        <dbReference type="SAM" id="MobiDB-lite"/>
    </source>
</evidence>
<dbReference type="InterPro" id="IPR004805">
    <property type="entry name" value="DnaE2/DnaE/PolC"/>
</dbReference>
<dbReference type="GO" id="GO:0003676">
    <property type="term" value="F:nucleic acid binding"/>
    <property type="evidence" value="ECO:0007669"/>
    <property type="project" value="InterPro"/>
</dbReference>
<name>F6B7J7_DESCC</name>
<dbReference type="RefSeq" id="WP_013810334.1">
    <property type="nucleotide sequence ID" value="NC_015565.1"/>
</dbReference>
<dbReference type="HOGENOM" id="CLU_001600_0_1_9"/>
<dbReference type="SUPFAM" id="SSF89550">
    <property type="entry name" value="PHP domain-like"/>
    <property type="match status" value="1"/>
</dbReference>
<evidence type="ECO:0000256" key="10">
    <source>
        <dbReference type="ARBA" id="ARBA00049244"/>
    </source>
</evidence>